<evidence type="ECO:0000313" key="14">
    <source>
        <dbReference type="EMBL" id="GKV47835.1"/>
    </source>
</evidence>
<comment type="similarity">
    <text evidence="2">Belongs to the RLP family.</text>
</comment>
<evidence type="ECO:0000256" key="5">
    <source>
        <dbReference type="ARBA" id="ARBA00022692"/>
    </source>
</evidence>
<dbReference type="AlphaFoldDB" id="A0AAV5ME78"/>
<dbReference type="SUPFAM" id="SSF52058">
    <property type="entry name" value="L domain-like"/>
    <property type="match status" value="1"/>
</dbReference>
<feature type="domain" description="Leucine-rich repeat-containing N-terminal plant-type" evidence="12">
    <location>
        <begin position="43"/>
        <end position="57"/>
    </location>
</feature>
<dbReference type="InterPro" id="IPR055414">
    <property type="entry name" value="LRR_R13L4/SHOC2-like"/>
</dbReference>
<dbReference type="SMART" id="SM00369">
    <property type="entry name" value="LRR_TYP"/>
    <property type="match status" value="11"/>
</dbReference>
<evidence type="ECO:0000259" key="12">
    <source>
        <dbReference type="Pfam" id="PF08263"/>
    </source>
</evidence>
<evidence type="ECO:0000256" key="9">
    <source>
        <dbReference type="ARBA" id="ARBA00023136"/>
    </source>
</evidence>
<feature type="chain" id="PRO_5043338419" description="Leucine-rich repeat-containing N-terminal plant-type domain-containing protein" evidence="11">
    <location>
        <begin position="28"/>
        <end position="872"/>
    </location>
</feature>
<evidence type="ECO:0000256" key="8">
    <source>
        <dbReference type="ARBA" id="ARBA00022989"/>
    </source>
</evidence>
<proteinExistence type="inferred from homology"/>
<keyword evidence="8" id="KW-1133">Transmembrane helix</keyword>
<evidence type="ECO:0000256" key="7">
    <source>
        <dbReference type="ARBA" id="ARBA00022737"/>
    </source>
</evidence>
<dbReference type="Pfam" id="PF13855">
    <property type="entry name" value="LRR_8"/>
    <property type="match status" value="3"/>
</dbReference>
<organism evidence="14 15">
    <name type="scientific">Rubroshorea leprosula</name>
    <dbReference type="NCBI Taxonomy" id="152421"/>
    <lineage>
        <taxon>Eukaryota</taxon>
        <taxon>Viridiplantae</taxon>
        <taxon>Streptophyta</taxon>
        <taxon>Embryophyta</taxon>
        <taxon>Tracheophyta</taxon>
        <taxon>Spermatophyta</taxon>
        <taxon>Magnoliopsida</taxon>
        <taxon>eudicotyledons</taxon>
        <taxon>Gunneridae</taxon>
        <taxon>Pentapetalae</taxon>
        <taxon>rosids</taxon>
        <taxon>malvids</taxon>
        <taxon>Malvales</taxon>
        <taxon>Dipterocarpaceae</taxon>
        <taxon>Rubroshorea</taxon>
    </lineage>
</organism>
<keyword evidence="4" id="KW-0433">Leucine-rich repeat</keyword>
<evidence type="ECO:0000256" key="4">
    <source>
        <dbReference type="ARBA" id="ARBA00022614"/>
    </source>
</evidence>
<dbReference type="PROSITE" id="PS51450">
    <property type="entry name" value="LRR"/>
    <property type="match status" value="4"/>
</dbReference>
<feature type="signal peptide" evidence="11">
    <location>
        <begin position="1"/>
        <end position="27"/>
    </location>
</feature>
<evidence type="ECO:0000256" key="3">
    <source>
        <dbReference type="ARBA" id="ARBA00022475"/>
    </source>
</evidence>
<dbReference type="InterPro" id="IPR003591">
    <property type="entry name" value="Leu-rich_rpt_typical-subtyp"/>
</dbReference>
<comment type="caution">
    <text evidence="14">The sequence shown here is derived from an EMBL/GenBank/DDBJ whole genome shotgun (WGS) entry which is preliminary data.</text>
</comment>
<keyword evidence="5" id="KW-0812">Transmembrane</keyword>
<dbReference type="EMBL" id="BPVZ01000238">
    <property type="protein sequence ID" value="GKV47835.1"/>
    <property type="molecule type" value="Genomic_DNA"/>
</dbReference>
<dbReference type="InterPro" id="IPR001611">
    <property type="entry name" value="Leu-rich_rpt"/>
</dbReference>
<dbReference type="FunFam" id="3.80.10.10:FF:000356">
    <property type="entry name" value="LRR receptor-like serine/threonine-protein kinase"/>
    <property type="match status" value="1"/>
</dbReference>
<dbReference type="SUPFAM" id="SSF52047">
    <property type="entry name" value="RNI-like"/>
    <property type="match status" value="2"/>
</dbReference>
<dbReference type="InterPro" id="IPR032675">
    <property type="entry name" value="LRR_dom_sf"/>
</dbReference>
<feature type="domain" description="Leucine-rich repeat-containing N-terminal plant-type" evidence="12">
    <location>
        <begin position="82"/>
        <end position="102"/>
    </location>
</feature>
<accession>A0AAV5ME78</accession>
<protein>
    <recommendedName>
        <fullName evidence="16">Leucine-rich repeat-containing N-terminal plant-type domain-containing protein</fullName>
    </recommendedName>
</protein>
<evidence type="ECO:0000256" key="6">
    <source>
        <dbReference type="ARBA" id="ARBA00022729"/>
    </source>
</evidence>
<keyword evidence="7" id="KW-0677">Repeat</keyword>
<keyword evidence="6 11" id="KW-0732">Signal</keyword>
<dbReference type="Pfam" id="PF12799">
    <property type="entry name" value="LRR_4"/>
    <property type="match status" value="1"/>
</dbReference>
<dbReference type="Gene3D" id="3.80.10.10">
    <property type="entry name" value="Ribonuclease Inhibitor"/>
    <property type="match status" value="5"/>
</dbReference>
<evidence type="ECO:0008006" key="16">
    <source>
        <dbReference type="Google" id="ProtNLM"/>
    </source>
</evidence>
<evidence type="ECO:0000256" key="2">
    <source>
        <dbReference type="ARBA" id="ARBA00009592"/>
    </source>
</evidence>
<dbReference type="Proteomes" id="UP001054252">
    <property type="component" value="Unassembled WGS sequence"/>
</dbReference>
<comment type="subcellular location">
    <subcellularLocation>
        <location evidence="1">Cell membrane</location>
        <topology evidence="1">Single-pass type I membrane protein</topology>
    </subcellularLocation>
</comment>
<evidence type="ECO:0000256" key="10">
    <source>
        <dbReference type="ARBA" id="ARBA00023180"/>
    </source>
</evidence>
<sequence>MRIFTKLSAPLSLCLLLVFLCLKTAISSSIHASSFSTTHLCSHEEALALLQFKTSFSINYTVPHPDYPDYCVDRFYTKPNYSKIESWKEGIDCCSWDGVSCDNVTGHVIAVNLSCSFLYGTFPSNSTLFSLRNLQSLNLALNDFRLSKIPPEISQFTRLKHLDVSSSQFSGQVPREIAHLPKLVSLNLSSYFYDDSPELILETTTFRDLVHNLSEVRELVLRGVNMTSVNPRFFMNLSSSLTTLVLWESALRGNFPNSIFRFPNLKNFYLSGSFGERNLTIDLPSSNWSSPLQRLFLGDMDCGRRLRESIGDLKSLQFLYLGCNLEGSIPASIGNLSQLTYLSIFSNNLSGQIPPSLANLTQLTSLDLSYNQFSGPIPASIGNLRQLTFLALSSCNLSGQIPPSLGNLTQLTHLYLSYNQFSSPIPASIGNLRQLTELSLYFNSLSGQIPPSLGNLTQLTYLSLAHNQFSSPIPASIGNLRQLTSLHLYYNNLSGQIPPSLANLTQLTFLYLSDNQFSGMLPPWIFTLPLLEALHLDHNQFQGQISQFQQNSLTNLDLSNNKLQGSIPNSIANLVNLEILDLSHNNLIGKIPNCLPKSLSLLNLQANYFDGNIPFGFPEGCGLLNLNLHGNQMDGLLPRSLVNCRMLEVLDVGNNNISDTFPYWLESLPHLQVLVLRSNKFHGSVQSTKESPSFPKLRVLDLSSNDFVGALPVRYIENFNAMMDPHRDGGSPEYMKVSTGDNSYQYSLVVTLKGFDYELQGILTIFSSIHLSNNKFEGEIPDVMGKLSSLKGLNLSHNNLIGHIPPSLRNLTNLEWLDLSSNELAGKIPDELSLPMSYSLQLFQSVHFWWNLHFEIVNTWHCWYKSSSEIVK</sequence>
<evidence type="ECO:0000313" key="15">
    <source>
        <dbReference type="Proteomes" id="UP001054252"/>
    </source>
</evidence>
<name>A0AAV5ME78_9ROSI</name>
<dbReference type="SMART" id="SM00365">
    <property type="entry name" value="LRR_SD22"/>
    <property type="match status" value="6"/>
</dbReference>
<keyword evidence="10" id="KW-0325">Glycoprotein</keyword>
<dbReference type="Pfam" id="PF23598">
    <property type="entry name" value="LRR_14"/>
    <property type="match status" value="1"/>
</dbReference>
<evidence type="ECO:0000256" key="1">
    <source>
        <dbReference type="ARBA" id="ARBA00004251"/>
    </source>
</evidence>
<keyword evidence="15" id="KW-1185">Reference proteome</keyword>
<evidence type="ECO:0000259" key="13">
    <source>
        <dbReference type="Pfam" id="PF23598"/>
    </source>
</evidence>
<dbReference type="InterPro" id="IPR013210">
    <property type="entry name" value="LRR_N_plant-typ"/>
</dbReference>
<reference evidence="14 15" key="1">
    <citation type="journal article" date="2021" name="Commun. Biol.">
        <title>The genome of Shorea leprosula (Dipterocarpaceae) highlights the ecological relevance of drought in aseasonal tropical rainforests.</title>
        <authorList>
            <person name="Ng K.K.S."/>
            <person name="Kobayashi M.J."/>
            <person name="Fawcett J.A."/>
            <person name="Hatakeyama M."/>
            <person name="Paape T."/>
            <person name="Ng C.H."/>
            <person name="Ang C.C."/>
            <person name="Tnah L.H."/>
            <person name="Lee C.T."/>
            <person name="Nishiyama T."/>
            <person name="Sese J."/>
            <person name="O'Brien M.J."/>
            <person name="Copetti D."/>
            <person name="Mohd Noor M.I."/>
            <person name="Ong R.C."/>
            <person name="Putra M."/>
            <person name="Sireger I.Z."/>
            <person name="Indrioko S."/>
            <person name="Kosugi Y."/>
            <person name="Izuno A."/>
            <person name="Isagi Y."/>
            <person name="Lee S.L."/>
            <person name="Shimizu K.K."/>
        </authorList>
    </citation>
    <scope>NUCLEOTIDE SEQUENCE [LARGE SCALE GENOMIC DNA]</scope>
    <source>
        <strain evidence="14">214</strain>
    </source>
</reference>
<dbReference type="Pfam" id="PF08263">
    <property type="entry name" value="LRRNT_2"/>
    <property type="match status" value="2"/>
</dbReference>
<dbReference type="GO" id="GO:0005886">
    <property type="term" value="C:plasma membrane"/>
    <property type="evidence" value="ECO:0007669"/>
    <property type="project" value="UniProtKB-SubCell"/>
</dbReference>
<keyword evidence="9" id="KW-0472">Membrane</keyword>
<dbReference type="InterPro" id="IPR025875">
    <property type="entry name" value="Leu-rich_rpt_4"/>
</dbReference>
<dbReference type="PANTHER" id="PTHR48065:SF5">
    <property type="entry name" value="RECEPTOR-LIKE PROTEIN CF-9 HOMOLOG"/>
    <property type="match status" value="1"/>
</dbReference>
<evidence type="ECO:0000256" key="11">
    <source>
        <dbReference type="SAM" id="SignalP"/>
    </source>
</evidence>
<dbReference type="PANTHER" id="PTHR48065">
    <property type="entry name" value="OS10G0469600 PROTEIN"/>
    <property type="match status" value="1"/>
</dbReference>
<dbReference type="PRINTS" id="PR00019">
    <property type="entry name" value="LEURICHRPT"/>
</dbReference>
<keyword evidence="3" id="KW-1003">Cell membrane</keyword>
<gene>
    <name evidence="14" type="ORF">SLEP1_g54694</name>
</gene>
<dbReference type="FunFam" id="3.80.10.10:FF:000095">
    <property type="entry name" value="LRR receptor-like serine/threonine-protein kinase GSO1"/>
    <property type="match status" value="1"/>
</dbReference>
<feature type="domain" description="Disease resistance R13L4/SHOC-2-like LRR" evidence="13">
    <location>
        <begin position="357"/>
        <end position="457"/>
    </location>
</feature>